<dbReference type="AlphaFoldDB" id="A0A0P1EXG7"/>
<evidence type="ECO:0000256" key="1">
    <source>
        <dbReference type="SAM" id="Phobius"/>
    </source>
</evidence>
<keyword evidence="1" id="KW-0812">Transmembrane</keyword>
<proteinExistence type="predicted"/>
<keyword evidence="1" id="KW-0472">Membrane</keyword>
<gene>
    <name evidence="2" type="ORF">THS5294_01076</name>
</gene>
<name>A0A0P1EXG7_9RHOB</name>
<organism evidence="2 3">
    <name type="scientific">Thalassobacter stenotrophicus</name>
    <dbReference type="NCBI Taxonomy" id="266809"/>
    <lineage>
        <taxon>Bacteria</taxon>
        <taxon>Pseudomonadati</taxon>
        <taxon>Pseudomonadota</taxon>
        <taxon>Alphaproteobacteria</taxon>
        <taxon>Rhodobacterales</taxon>
        <taxon>Roseobacteraceae</taxon>
        <taxon>Thalassobacter</taxon>
    </lineage>
</organism>
<reference evidence="2 3" key="1">
    <citation type="submission" date="2015-09" db="EMBL/GenBank/DDBJ databases">
        <authorList>
            <consortium name="Swine Surveillance"/>
        </authorList>
    </citation>
    <scope>NUCLEOTIDE SEQUENCE [LARGE SCALE GENOMIC DNA]</scope>
    <source>
        <strain evidence="2 3">CECT 5294</strain>
    </source>
</reference>
<evidence type="ECO:0000313" key="2">
    <source>
        <dbReference type="EMBL" id="CUH59788.1"/>
    </source>
</evidence>
<evidence type="ECO:0000313" key="3">
    <source>
        <dbReference type="Proteomes" id="UP000051298"/>
    </source>
</evidence>
<feature type="transmembrane region" description="Helical" evidence="1">
    <location>
        <begin position="6"/>
        <end position="26"/>
    </location>
</feature>
<dbReference type="RefSeq" id="WP_158508577.1">
    <property type="nucleotide sequence ID" value="NZ_CYRX01000011.1"/>
</dbReference>
<dbReference type="Proteomes" id="UP000051298">
    <property type="component" value="Unassembled WGS sequence"/>
</dbReference>
<protein>
    <submittedName>
        <fullName evidence="2">Uncharacterized protein</fullName>
    </submittedName>
</protein>
<accession>A0A0P1EXG7</accession>
<keyword evidence="1" id="KW-1133">Transmembrane helix</keyword>
<sequence length="53" mass="5841">MDTLFWASFGAMTLLLLARFVVPIVAPGSMAARLLTATIKFGDDDADPDRERR</sequence>
<dbReference type="EMBL" id="CYRX01000011">
    <property type="protein sequence ID" value="CUH59788.1"/>
    <property type="molecule type" value="Genomic_DNA"/>
</dbReference>